<accession>A0ABP0TTC1</accession>
<organism evidence="1 2">
    <name type="scientific">Sphagnum troendelagicum</name>
    <dbReference type="NCBI Taxonomy" id="128251"/>
    <lineage>
        <taxon>Eukaryota</taxon>
        <taxon>Viridiplantae</taxon>
        <taxon>Streptophyta</taxon>
        <taxon>Embryophyta</taxon>
        <taxon>Bryophyta</taxon>
        <taxon>Sphagnophytina</taxon>
        <taxon>Sphagnopsida</taxon>
        <taxon>Sphagnales</taxon>
        <taxon>Sphagnaceae</taxon>
        <taxon>Sphagnum</taxon>
    </lineage>
</organism>
<dbReference type="PANTHER" id="PTHR34201:SF12">
    <property type="entry name" value="PROTEIN TRIGALACTOSYLDIACYLGLYCEROL 5, CHLOROPLASTIC"/>
    <property type="match status" value="1"/>
</dbReference>
<name>A0ABP0TTC1_9BRYO</name>
<sequence>MGIDFFNGRGVGFGFGIGCGFGIGWGFGGTPLQTLGLGAGGGCGVGLGLGWGFGSAYGTRYLDSKLKFQGTDFGKVKTAAASRQPLNSSQKDS</sequence>
<evidence type="ECO:0000313" key="2">
    <source>
        <dbReference type="Proteomes" id="UP001497512"/>
    </source>
</evidence>
<dbReference type="Proteomes" id="UP001497512">
    <property type="component" value="Chromosome 14"/>
</dbReference>
<keyword evidence="2" id="KW-1185">Reference proteome</keyword>
<dbReference type="InterPro" id="IPR053288">
    <property type="entry name" value="TGD_Bridge_Protein"/>
</dbReference>
<reference evidence="1" key="1">
    <citation type="submission" date="2024-02" db="EMBL/GenBank/DDBJ databases">
        <authorList>
            <consortium name="ELIXIR-Norway"/>
            <consortium name="Elixir Norway"/>
        </authorList>
    </citation>
    <scope>NUCLEOTIDE SEQUENCE</scope>
</reference>
<proteinExistence type="predicted"/>
<protein>
    <submittedName>
        <fullName evidence="1">Uncharacterized protein</fullName>
    </submittedName>
</protein>
<dbReference type="EMBL" id="OZ019906">
    <property type="protein sequence ID" value="CAK9203940.1"/>
    <property type="molecule type" value="Genomic_DNA"/>
</dbReference>
<evidence type="ECO:0000313" key="1">
    <source>
        <dbReference type="EMBL" id="CAK9203940.1"/>
    </source>
</evidence>
<dbReference type="PANTHER" id="PTHR34201">
    <property type="entry name" value="GLYCINE-RICH PROTEIN"/>
    <property type="match status" value="1"/>
</dbReference>
<gene>
    <name evidence="1" type="ORF">CSSPTR1EN2_LOCUS7137</name>
</gene>